<dbReference type="GO" id="GO:0016020">
    <property type="term" value="C:membrane"/>
    <property type="evidence" value="ECO:0007669"/>
    <property type="project" value="UniProtKB-SubCell"/>
</dbReference>
<feature type="chain" id="PRO_5044525144" description="Neurotransmitter-gated ion-channel ligand-binding domain-containing protein" evidence="3">
    <location>
        <begin position="20"/>
        <end position="194"/>
    </location>
</feature>
<dbReference type="PROSITE" id="PS00236">
    <property type="entry name" value="NEUROTR_ION_CHANNEL"/>
    <property type="match status" value="1"/>
</dbReference>
<dbReference type="PANTHER" id="PTHR18945">
    <property type="entry name" value="NEUROTRANSMITTER GATED ION CHANNEL"/>
    <property type="match status" value="1"/>
</dbReference>
<evidence type="ECO:0000256" key="3">
    <source>
        <dbReference type="RuleBase" id="RU000687"/>
    </source>
</evidence>
<dbReference type="AlphaFoldDB" id="A0ABD2PNR5"/>
<comment type="caution">
    <text evidence="5">The sequence shown here is derived from an EMBL/GenBank/DDBJ whole genome shotgun (WGS) entry which is preliminary data.</text>
</comment>
<evidence type="ECO:0000313" key="6">
    <source>
        <dbReference type="Proteomes" id="UP001626550"/>
    </source>
</evidence>
<protein>
    <recommendedName>
        <fullName evidence="4">Neurotransmitter-gated ion-channel ligand-binding domain-containing protein</fullName>
    </recommendedName>
</protein>
<feature type="domain" description="Neurotransmitter-gated ion-channel ligand-binding" evidence="4">
    <location>
        <begin position="25"/>
        <end position="189"/>
    </location>
</feature>
<dbReference type="EMBL" id="JBJKFK010004246">
    <property type="protein sequence ID" value="KAL3309137.1"/>
    <property type="molecule type" value="Genomic_DNA"/>
</dbReference>
<accession>A0ABD2PNR5</accession>
<comment type="similarity">
    <text evidence="3">Belongs to the ligand-gated ion channel (TC 1.A.9) family.</text>
</comment>
<keyword evidence="3" id="KW-0732">Signal</keyword>
<dbReference type="Pfam" id="PF02931">
    <property type="entry name" value="Neur_chan_LBD"/>
    <property type="match status" value="1"/>
</dbReference>
<proteinExistence type="inferred from homology"/>
<keyword evidence="3" id="KW-0813">Transport</keyword>
<dbReference type="InterPro" id="IPR006202">
    <property type="entry name" value="Neur_chan_lig-bd"/>
</dbReference>
<feature type="signal peptide" evidence="3">
    <location>
        <begin position="1"/>
        <end position="19"/>
    </location>
</feature>
<evidence type="ECO:0000259" key="4">
    <source>
        <dbReference type="Pfam" id="PF02931"/>
    </source>
</evidence>
<dbReference type="FunFam" id="2.70.170.10:FF:000028">
    <property type="entry name" value="AcetylCholine Receptor"/>
    <property type="match status" value="1"/>
</dbReference>
<sequence length="194" mass="22329">MNGLIFRGVFLYQLVAVLADFKIESQFKNQLLNDYDPSARPIRNSKQPIDVSIQLLLRQIVDLDEKNQILVSAMLIRLVWTDEQLVWSNTANSSKLPKRIILPYQRVWTPDLYIYNNVASSKSNQGFLNVNGSQVLIHENGVVHWNLPITVQSSCLVDVLYFPFDHQVCEIQIASWTYDEAQLKLHVEVSLQTN</sequence>
<dbReference type="PRINTS" id="PR00252">
    <property type="entry name" value="NRIONCHANNEL"/>
</dbReference>
<dbReference type="GO" id="GO:0034220">
    <property type="term" value="P:monoatomic ion transmembrane transport"/>
    <property type="evidence" value="ECO:0007669"/>
    <property type="project" value="UniProtKB-KW"/>
</dbReference>
<dbReference type="Proteomes" id="UP001626550">
    <property type="component" value="Unassembled WGS sequence"/>
</dbReference>
<dbReference type="Gene3D" id="2.70.170.10">
    <property type="entry name" value="Neurotransmitter-gated ion-channel ligand-binding domain"/>
    <property type="match status" value="1"/>
</dbReference>
<evidence type="ECO:0000256" key="2">
    <source>
        <dbReference type="ARBA" id="ARBA00023136"/>
    </source>
</evidence>
<dbReference type="InterPro" id="IPR006201">
    <property type="entry name" value="Neur_channel"/>
</dbReference>
<comment type="subcellular location">
    <subcellularLocation>
        <location evidence="1">Membrane</location>
        <topology evidence="1">Multi-pass membrane protein</topology>
    </subcellularLocation>
</comment>
<keyword evidence="3" id="KW-0406">Ion transport</keyword>
<reference evidence="5 6" key="1">
    <citation type="submission" date="2024-11" db="EMBL/GenBank/DDBJ databases">
        <title>Adaptive evolution of stress response genes in parasites aligns with host niche diversity.</title>
        <authorList>
            <person name="Hahn C."/>
            <person name="Resl P."/>
        </authorList>
    </citation>
    <scope>NUCLEOTIDE SEQUENCE [LARGE SCALE GENOMIC DNA]</scope>
    <source>
        <strain evidence="5">EGGRZ-B1_66</strain>
        <tissue evidence="5">Body</tissue>
    </source>
</reference>
<dbReference type="InterPro" id="IPR018000">
    <property type="entry name" value="Neurotransmitter_ion_chnl_CS"/>
</dbReference>
<keyword evidence="2" id="KW-0472">Membrane</keyword>
<evidence type="ECO:0000313" key="5">
    <source>
        <dbReference type="EMBL" id="KAL3309137.1"/>
    </source>
</evidence>
<dbReference type="SUPFAM" id="SSF63712">
    <property type="entry name" value="Nicotinic receptor ligand binding domain-like"/>
    <property type="match status" value="1"/>
</dbReference>
<keyword evidence="3" id="KW-0407">Ion channel</keyword>
<evidence type="ECO:0000256" key="1">
    <source>
        <dbReference type="ARBA" id="ARBA00004141"/>
    </source>
</evidence>
<organism evidence="5 6">
    <name type="scientific">Cichlidogyrus casuarinus</name>
    <dbReference type="NCBI Taxonomy" id="1844966"/>
    <lineage>
        <taxon>Eukaryota</taxon>
        <taxon>Metazoa</taxon>
        <taxon>Spiralia</taxon>
        <taxon>Lophotrochozoa</taxon>
        <taxon>Platyhelminthes</taxon>
        <taxon>Monogenea</taxon>
        <taxon>Monopisthocotylea</taxon>
        <taxon>Dactylogyridea</taxon>
        <taxon>Ancyrocephalidae</taxon>
        <taxon>Cichlidogyrus</taxon>
    </lineage>
</organism>
<dbReference type="InterPro" id="IPR036734">
    <property type="entry name" value="Neur_chan_lig-bd_sf"/>
</dbReference>
<keyword evidence="6" id="KW-1185">Reference proteome</keyword>
<name>A0ABD2PNR5_9PLAT</name>
<gene>
    <name evidence="5" type="ORF">Ciccas_012316</name>
</gene>